<gene>
    <name evidence="2" type="ORF">K0U00_22460</name>
</gene>
<dbReference type="InterPro" id="IPR016181">
    <property type="entry name" value="Acyl_CoA_acyltransferase"/>
</dbReference>
<accession>A0ABS7C796</accession>
<dbReference type="Gene3D" id="3.40.630.30">
    <property type="match status" value="1"/>
</dbReference>
<dbReference type="SUPFAM" id="SSF55729">
    <property type="entry name" value="Acyl-CoA N-acyltransferases (Nat)"/>
    <property type="match status" value="1"/>
</dbReference>
<dbReference type="CDD" id="cd04301">
    <property type="entry name" value="NAT_SF"/>
    <property type="match status" value="1"/>
</dbReference>
<sequence>MKGKHPVIQFGGSKVGLGPLRAEYIELYYRWNRHFVHDRNIDKPDPLTPEEQEEAFRDFSSNPRYIFFTIYDKEPALPVGIAYLEREDALAEFAIIIGEEQHQGRGIGTEAAQLVLDYAFTVLGLRQVSLVVDESNPGAIQAYKKAGFKEEGKRAPAGDIDGQASYQLTMSCQAADFVSPVLKDLLGKRSIKPESAFGGNHQD</sequence>
<name>A0ABS7C796_9BACL</name>
<evidence type="ECO:0000313" key="2">
    <source>
        <dbReference type="EMBL" id="MBW7456803.1"/>
    </source>
</evidence>
<proteinExistence type="predicted"/>
<comment type="caution">
    <text evidence="2">The sequence shown here is derived from an EMBL/GenBank/DDBJ whole genome shotgun (WGS) entry which is preliminary data.</text>
</comment>
<reference evidence="2 3" key="1">
    <citation type="submission" date="2021-07" db="EMBL/GenBank/DDBJ databases">
        <title>Paenibacillus radiodurans sp. nov., isolated from the southeastern edge of Tengger Desert.</title>
        <authorList>
            <person name="Zhang G."/>
        </authorList>
    </citation>
    <scope>NUCLEOTIDE SEQUENCE [LARGE SCALE GENOMIC DNA]</scope>
    <source>
        <strain evidence="2 3">CCM 7311</strain>
    </source>
</reference>
<protein>
    <submittedName>
        <fullName evidence="2">GNAT family N-acetyltransferase</fullName>
    </submittedName>
</protein>
<feature type="domain" description="N-acetyltransferase" evidence="1">
    <location>
        <begin position="15"/>
        <end position="175"/>
    </location>
</feature>
<evidence type="ECO:0000313" key="3">
    <source>
        <dbReference type="Proteomes" id="UP001519887"/>
    </source>
</evidence>
<organism evidence="2 3">
    <name type="scientific">Paenibacillus sepulcri</name>
    <dbReference type="NCBI Taxonomy" id="359917"/>
    <lineage>
        <taxon>Bacteria</taxon>
        <taxon>Bacillati</taxon>
        <taxon>Bacillota</taxon>
        <taxon>Bacilli</taxon>
        <taxon>Bacillales</taxon>
        <taxon>Paenibacillaceae</taxon>
        <taxon>Paenibacillus</taxon>
    </lineage>
</organism>
<dbReference type="PROSITE" id="PS51186">
    <property type="entry name" value="GNAT"/>
    <property type="match status" value="1"/>
</dbReference>
<dbReference type="Proteomes" id="UP001519887">
    <property type="component" value="Unassembled WGS sequence"/>
</dbReference>
<dbReference type="PANTHER" id="PTHR43415:SF3">
    <property type="entry name" value="GNAT-FAMILY ACETYLTRANSFERASE"/>
    <property type="match status" value="1"/>
</dbReference>
<dbReference type="InterPro" id="IPR000182">
    <property type="entry name" value="GNAT_dom"/>
</dbReference>
<evidence type="ECO:0000259" key="1">
    <source>
        <dbReference type="PROSITE" id="PS51186"/>
    </source>
</evidence>
<dbReference type="PANTHER" id="PTHR43415">
    <property type="entry name" value="SPERMIDINE N(1)-ACETYLTRANSFERASE"/>
    <property type="match status" value="1"/>
</dbReference>
<dbReference type="Pfam" id="PF13302">
    <property type="entry name" value="Acetyltransf_3"/>
    <property type="match status" value="1"/>
</dbReference>
<keyword evidence="3" id="KW-1185">Reference proteome</keyword>
<dbReference type="RefSeq" id="WP_210044006.1">
    <property type="nucleotide sequence ID" value="NZ_JBHLVU010000001.1"/>
</dbReference>
<dbReference type="EMBL" id="JAHZIK010000669">
    <property type="protein sequence ID" value="MBW7456803.1"/>
    <property type="molecule type" value="Genomic_DNA"/>
</dbReference>